<proteinExistence type="inferred from homology"/>
<dbReference type="GO" id="GO:0005525">
    <property type="term" value="F:GTP binding"/>
    <property type="evidence" value="ECO:0007669"/>
    <property type="project" value="UniProtKB-KW"/>
</dbReference>
<dbReference type="InterPro" id="IPR030379">
    <property type="entry name" value="G_SEPTIN_dom"/>
</dbReference>
<protein>
    <recommendedName>
        <fullName evidence="2">Septin-type G domain-containing protein</fullName>
    </recommendedName>
</protein>
<dbReference type="Pfam" id="PF00735">
    <property type="entry name" value="Septin"/>
    <property type="match status" value="1"/>
</dbReference>
<keyword evidence="1" id="KW-0342">GTP-binding</keyword>
<comment type="caution">
    <text evidence="3">The sequence shown here is derived from an EMBL/GenBank/DDBJ whole genome shotgun (WGS) entry which is preliminary data.</text>
</comment>
<dbReference type="EMBL" id="JANIEX010002163">
    <property type="protein sequence ID" value="KAJ3551709.1"/>
    <property type="molecule type" value="Genomic_DNA"/>
</dbReference>
<keyword evidence="4" id="KW-1185">Reference proteome</keyword>
<comment type="similarity">
    <text evidence="1">Belongs to the TRAFAC class TrmE-Era-EngA-EngB-Septin-like GTPase superfamily. Septin GTPase family.</text>
</comment>
<feature type="domain" description="Septin-type G" evidence="2">
    <location>
        <begin position="283"/>
        <end position="368"/>
    </location>
</feature>
<dbReference type="InterPro" id="IPR025662">
    <property type="entry name" value="Sigma_54_int_dom_ATP-bd_1"/>
</dbReference>
<evidence type="ECO:0000313" key="3">
    <source>
        <dbReference type="EMBL" id="KAJ3551709.1"/>
    </source>
</evidence>
<dbReference type="PROSITE" id="PS00675">
    <property type="entry name" value="SIGMA54_INTERACT_1"/>
    <property type="match status" value="1"/>
</dbReference>
<name>A0AAD5VHK5_9AGAR</name>
<evidence type="ECO:0000313" key="4">
    <source>
        <dbReference type="Proteomes" id="UP001213000"/>
    </source>
</evidence>
<keyword evidence="1" id="KW-0547">Nucleotide-binding</keyword>
<reference evidence="3" key="1">
    <citation type="submission" date="2022-07" db="EMBL/GenBank/DDBJ databases">
        <title>Genome Sequence of Leucocoprinus birnbaumii.</title>
        <authorList>
            <person name="Buettner E."/>
        </authorList>
    </citation>
    <scope>NUCLEOTIDE SEQUENCE</scope>
    <source>
        <strain evidence="3">VT141</strain>
    </source>
</reference>
<sequence>MADNPTLVHVYGNFNFDGIHEVEPVDPSQLVDDDMVILVMGLTGAGKSTFIHTVVAGHYESNNVQDSLIPDAATNAVALRILFRDAAKRNLVLVDTPGLDDAYGTSTYNAMGAVVEWLHSAGLKCSSTVPASDHYSWLRTKNSRTTKVSAMRRISGIIFLHRITDTRVSKSVLKRFQILCGDDMLSRVMLTTTMWPDKKDSSYNQRDEKDCELREEKLIEDYWTEMIASGSKVCRFIQTRKSAEEIVNQLTDVEQSLLPLRSLGLGHICNVEEIHAQDITDDDIVIVIMGQTGVGKSTIIQTLVGPQYTRNQTRLQLQQSSANEINALRVVFQDHHGLTNLILIDTPGYDNVYRTEYQVLETIVNWFRPETLKAVVRKRNAAEKISGIVYLHRITDIRLFCIPLTHSSLLIDLCGHDFANRIVFTTTMWPDENNPAYSDELKVEYEQRHQELMDSHWKEMADSGASVFRFDKTLLSAVEIIRPLVATKRQSHRSVVDGGGTGEEGAILQVNIEDPDWEAFVEKWKC</sequence>
<dbReference type="AlphaFoldDB" id="A0AAD5VHK5"/>
<accession>A0AAD5VHK5</accession>
<dbReference type="Proteomes" id="UP001213000">
    <property type="component" value="Unassembled WGS sequence"/>
</dbReference>
<dbReference type="InterPro" id="IPR027417">
    <property type="entry name" value="P-loop_NTPase"/>
</dbReference>
<evidence type="ECO:0000256" key="1">
    <source>
        <dbReference type="RuleBase" id="RU004560"/>
    </source>
</evidence>
<evidence type="ECO:0000259" key="2">
    <source>
        <dbReference type="Pfam" id="PF00735"/>
    </source>
</evidence>
<organism evidence="3 4">
    <name type="scientific">Leucocoprinus birnbaumii</name>
    <dbReference type="NCBI Taxonomy" id="56174"/>
    <lineage>
        <taxon>Eukaryota</taxon>
        <taxon>Fungi</taxon>
        <taxon>Dikarya</taxon>
        <taxon>Basidiomycota</taxon>
        <taxon>Agaricomycotina</taxon>
        <taxon>Agaricomycetes</taxon>
        <taxon>Agaricomycetidae</taxon>
        <taxon>Agaricales</taxon>
        <taxon>Agaricineae</taxon>
        <taxon>Agaricaceae</taxon>
        <taxon>Leucocoprinus</taxon>
    </lineage>
</organism>
<dbReference type="SUPFAM" id="SSF52540">
    <property type="entry name" value="P-loop containing nucleoside triphosphate hydrolases"/>
    <property type="match status" value="2"/>
</dbReference>
<dbReference type="Gene3D" id="3.40.50.300">
    <property type="entry name" value="P-loop containing nucleotide triphosphate hydrolases"/>
    <property type="match status" value="2"/>
</dbReference>
<gene>
    <name evidence="3" type="ORF">NP233_g13026</name>
</gene>
<dbReference type="PANTHER" id="PTHR18884">
    <property type="entry name" value="SEPTIN"/>
    <property type="match status" value="1"/>
</dbReference>